<dbReference type="Proteomes" id="UP000306050">
    <property type="component" value="Chromosome SGRAM_1"/>
</dbReference>
<evidence type="ECO:0008006" key="4">
    <source>
        <dbReference type="Google" id="ProtNLM"/>
    </source>
</evidence>
<comment type="caution">
    <text evidence="2">The sequence shown here is derived from an EMBL/GenBank/DDBJ whole genome shotgun (WGS) entry which is preliminary data.</text>
</comment>
<accession>A0A4U7L0D1</accession>
<proteinExistence type="predicted"/>
<evidence type="ECO:0000256" key="1">
    <source>
        <dbReference type="SAM" id="MobiDB-lite"/>
    </source>
</evidence>
<feature type="compositionally biased region" description="Basic and acidic residues" evidence="1">
    <location>
        <begin position="225"/>
        <end position="259"/>
    </location>
</feature>
<dbReference type="Pfam" id="PF07818">
    <property type="entry name" value="HCNGP"/>
    <property type="match status" value="1"/>
</dbReference>
<dbReference type="KEGG" id="sgra:EX895_000669"/>
<dbReference type="GO" id="GO:0006355">
    <property type="term" value="P:regulation of DNA-templated transcription"/>
    <property type="evidence" value="ECO:0007669"/>
    <property type="project" value="InterPro"/>
</dbReference>
<dbReference type="OrthoDB" id="1714508at2759"/>
<dbReference type="GeneID" id="40723564"/>
<evidence type="ECO:0000313" key="2">
    <source>
        <dbReference type="EMBL" id="TKY90671.1"/>
    </source>
</evidence>
<gene>
    <name evidence="2" type="ORF">EX895_000669</name>
</gene>
<reference evidence="2 3" key="1">
    <citation type="submission" date="2019-05" db="EMBL/GenBank/DDBJ databases">
        <title>Sporisorium graminicola CBS 10092 draft sequencing and annotation.</title>
        <authorList>
            <person name="Solano-Gonzalez S."/>
            <person name="Caddick M.X."/>
            <person name="Darby A."/>
        </authorList>
    </citation>
    <scope>NUCLEOTIDE SEQUENCE [LARGE SCALE GENOMIC DNA]</scope>
    <source>
        <strain evidence="2 3">CBS 10092</strain>
    </source>
</reference>
<feature type="compositionally biased region" description="Low complexity" evidence="1">
    <location>
        <begin position="1"/>
        <end position="21"/>
    </location>
</feature>
<dbReference type="InterPro" id="IPR012479">
    <property type="entry name" value="SAP30BP"/>
</dbReference>
<feature type="compositionally biased region" description="Low complexity" evidence="1">
    <location>
        <begin position="266"/>
        <end position="275"/>
    </location>
</feature>
<dbReference type="EMBL" id="SRRM01000002">
    <property type="protein sequence ID" value="TKY90671.1"/>
    <property type="molecule type" value="Genomic_DNA"/>
</dbReference>
<sequence>MNESNGSSSSSLKLLPSRLHSPGNEASSAAGPDTIDRCTMEATAERSDASPSVLPHAKIRGTDILVTDFFGGAAMAEIHDAELFHDLPVVLPPPQRTSPATTPTSSDAEFRPFWGLAHHDRIFFTHDDASAGAPIPVNPRIQANLQRYHDLKHQGVHFNQTLMQNRSFNNPHVLSQLVDFLDIDETRSNLPCIDTGRSEGSWRAQFPFQAQTLVEGDPIAIEIGQKQKADAETRSRQTHADPHRKIAFDRARHDDEPQRPRKRRSSGGASKSRVA</sequence>
<evidence type="ECO:0000313" key="3">
    <source>
        <dbReference type="Proteomes" id="UP000306050"/>
    </source>
</evidence>
<organism evidence="2 3">
    <name type="scientific">Sporisorium graminicola</name>
    <dbReference type="NCBI Taxonomy" id="280036"/>
    <lineage>
        <taxon>Eukaryota</taxon>
        <taxon>Fungi</taxon>
        <taxon>Dikarya</taxon>
        <taxon>Basidiomycota</taxon>
        <taxon>Ustilaginomycotina</taxon>
        <taxon>Ustilaginomycetes</taxon>
        <taxon>Ustilaginales</taxon>
        <taxon>Ustilaginaceae</taxon>
        <taxon>Sporisorium</taxon>
    </lineage>
</organism>
<feature type="region of interest" description="Disordered" evidence="1">
    <location>
        <begin position="1"/>
        <end position="34"/>
    </location>
</feature>
<keyword evidence="3" id="KW-1185">Reference proteome</keyword>
<name>A0A4U7L0D1_9BASI</name>
<dbReference type="AlphaFoldDB" id="A0A4U7L0D1"/>
<feature type="region of interest" description="Disordered" evidence="1">
    <location>
        <begin position="225"/>
        <end position="275"/>
    </location>
</feature>
<protein>
    <recommendedName>
        <fullName evidence="4">HCNGP-like protein</fullName>
    </recommendedName>
</protein>
<dbReference type="RefSeq" id="XP_029742656.1">
    <property type="nucleotide sequence ID" value="XM_029881270.1"/>
</dbReference>